<dbReference type="InterPro" id="IPR025193">
    <property type="entry name" value="DUF4114"/>
</dbReference>
<dbReference type="Proteomes" id="UP000183760">
    <property type="component" value="Unassembled WGS sequence"/>
</dbReference>
<evidence type="ECO:0000259" key="1">
    <source>
        <dbReference type="Pfam" id="PF13448"/>
    </source>
</evidence>
<dbReference type="EMBL" id="BJXR01000030">
    <property type="protein sequence ID" value="GEN08868.1"/>
    <property type="molecule type" value="Genomic_DNA"/>
</dbReference>
<dbReference type="Proteomes" id="UP000321514">
    <property type="component" value="Unassembled WGS sequence"/>
</dbReference>
<dbReference type="SUPFAM" id="SSF56496">
    <property type="entry name" value="Fibrinogen C-terminal domain-like"/>
    <property type="match status" value="1"/>
</dbReference>
<keyword evidence="4" id="KW-1185">Reference proteome</keyword>
<evidence type="ECO:0000313" key="5">
    <source>
        <dbReference type="Proteomes" id="UP000321514"/>
    </source>
</evidence>
<dbReference type="AlphaFoldDB" id="A0A511T6B4"/>
<evidence type="ECO:0000313" key="3">
    <source>
        <dbReference type="EMBL" id="SEU28865.1"/>
    </source>
</evidence>
<protein>
    <recommendedName>
        <fullName evidence="1">DUF4114 domain-containing protein</fullName>
    </recommendedName>
</protein>
<reference evidence="3 4" key="1">
    <citation type="submission" date="2016-10" db="EMBL/GenBank/DDBJ databases">
        <authorList>
            <person name="Varghese N."/>
            <person name="Submissions S."/>
        </authorList>
    </citation>
    <scope>NUCLEOTIDE SEQUENCE [LARGE SCALE GENOMIC DNA]</scope>
    <source>
        <strain evidence="3 4">DSM 16525</strain>
    </source>
</reference>
<organism evidence="2 5">
    <name type="scientific">Myxococcus fulvus</name>
    <dbReference type="NCBI Taxonomy" id="33"/>
    <lineage>
        <taxon>Bacteria</taxon>
        <taxon>Pseudomonadati</taxon>
        <taxon>Myxococcota</taxon>
        <taxon>Myxococcia</taxon>
        <taxon>Myxococcales</taxon>
        <taxon>Cystobacterineae</taxon>
        <taxon>Myxococcaceae</taxon>
        <taxon>Myxococcus</taxon>
    </lineage>
</organism>
<dbReference type="Gene3D" id="3.90.215.10">
    <property type="entry name" value="Gamma Fibrinogen, chain A, domain 1"/>
    <property type="match status" value="1"/>
</dbReference>
<reference evidence="2 5" key="2">
    <citation type="submission" date="2019-07" db="EMBL/GenBank/DDBJ databases">
        <title>Whole genome shotgun sequence of Myxococcus fulvus NBRC 100333.</title>
        <authorList>
            <person name="Hosoyama A."/>
            <person name="Uohara A."/>
            <person name="Ohji S."/>
            <person name="Ichikawa N."/>
        </authorList>
    </citation>
    <scope>NUCLEOTIDE SEQUENCE [LARGE SCALE GENOMIC DNA]</scope>
    <source>
        <strain evidence="2 5">NBRC 100333</strain>
    </source>
</reference>
<evidence type="ECO:0000313" key="2">
    <source>
        <dbReference type="EMBL" id="GEN08868.1"/>
    </source>
</evidence>
<comment type="caution">
    <text evidence="2">The sequence shown here is derived from an EMBL/GenBank/DDBJ whole genome shotgun (WGS) entry which is preliminary data.</text>
</comment>
<dbReference type="OrthoDB" id="5491518at2"/>
<dbReference type="RefSeq" id="WP_074957207.1">
    <property type="nucleotide sequence ID" value="NZ_BJXR01000030.1"/>
</dbReference>
<dbReference type="InterPro" id="IPR036056">
    <property type="entry name" value="Fibrinogen-like_C"/>
</dbReference>
<feature type="domain" description="DUF4114" evidence="1">
    <location>
        <begin position="154"/>
        <end position="238"/>
    </location>
</feature>
<dbReference type="STRING" id="1334629.MFUL124B02_15325"/>
<proteinExistence type="predicted"/>
<dbReference type="EMBL" id="FOIB01000008">
    <property type="protein sequence ID" value="SEU28865.1"/>
    <property type="molecule type" value="Genomic_DNA"/>
</dbReference>
<dbReference type="NCBIfam" id="NF040941">
    <property type="entry name" value="GGGWT_bact"/>
    <property type="match status" value="1"/>
</dbReference>
<accession>A0A511T6B4</accession>
<sequence length="463" mass="49587">MSFISCRPVHRVLSPLCLLLAWGCHPEEAGPTTASLATARAKVEEAPPESLPADFLQDIQAALPEGQSVLVHHPEYLSSSFDPNVRVLAESDVWVTFVSEAATFLNALGYFTYPEGSPPTTTVGLQKHLIFGNASAWGSGGALTPGDRMHLGRFPAGTRIGFFLVSNGWDWGQVDDTRTTYYSLDALNPEPLPSQRRHLVSLYHPGAQRRVLAFEDFDRAHEQANNNFSDLIISVTSNPVTGTDPSGPSIPEKPCPESPTAAPASCQLLHQYCPALPSGVYALNPCGTGVTQHYCDMSTGGGGWTVAGWQSASAKTSLGVSSRGTPGSEDWSRSLTCIPFTEIRVFNRTFNDGFVQGYAAQTWSHTTVNMALGTNGTAFKQGTYGPPASQIMMGCVGYGYPAAGGVTPEFACDNDRVGGARGHLADYAGEYCAGGRLDFTWAWSNGSTCSYRGTPYTWGFAIR</sequence>
<gene>
    <name evidence="2" type="ORF">MFU01_39050</name>
    <name evidence="3" type="ORF">SAMN05443572_10895</name>
</gene>
<dbReference type="InterPro" id="IPR014716">
    <property type="entry name" value="Fibrinogen_a/b/g_C_1"/>
</dbReference>
<evidence type="ECO:0000313" key="4">
    <source>
        <dbReference type="Proteomes" id="UP000183760"/>
    </source>
</evidence>
<name>A0A511T6B4_MYXFU</name>
<dbReference type="Pfam" id="PF13448">
    <property type="entry name" value="DUF4114"/>
    <property type="match status" value="1"/>
</dbReference>